<keyword evidence="3" id="KW-1185">Reference proteome</keyword>
<dbReference type="Gramene" id="Psat04G0299800-T1">
    <property type="protein sequence ID" value="KAI5418587.1"/>
    <property type="gene ID" value="KIW84_042998"/>
</dbReference>
<sequence length="130" mass="14274">SDNPFEEMKDLQQTGTVDEYITTSEYVSSQVGRLPEEQYLGYFMGGLKTDIRLRVRTMNPRSRVQAMKIARDIETEMRGSLLPRVSAGGPRNWKGSGSGGYGLSWKTGSGSQHNPGSTRVGNGYTNYSAG</sequence>
<accession>A0A9D4XDX5</accession>
<feature type="region of interest" description="Disordered" evidence="1">
    <location>
        <begin position="81"/>
        <end position="130"/>
    </location>
</feature>
<proteinExistence type="predicted"/>
<name>A0A9D4XDX5_PEA</name>
<evidence type="ECO:0008006" key="4">
    <source>
        <dbReference type="Google" id="ProtNLM"/>
    </source>
</evidence>
<feature type="non-terminal residue" evidence="2">
    <location>
        <position position="1"/>
    </location>
</feature>
<evidence type="ECO:0000313" key="3">
    <source>
        <dbReference type="Proteomes" id="UP001058974"/>
    </source>
</evidence>
<feature type="non-terminal residue" evidence="2">
    <location>
        <position position="130"/>
    </location>
</feature>
<comment type="caution">
    <text evidence="2">The sequence shown here is derived from an EMBL/GenBank/DDBJ whole genome shotgun (WGS) entry which is preliminary data.</text>
</comment>
<evidence type="ECO:0000256" key="1">
    <source>
        <dbReference type="SAM" id="MobiDB-lite"/>
    </source>
</evidence>
<organism evidence="2 3">
    <name type="scientific">Pisum sativum</name>
    <name type="common">Garden pea</name>
    <name type="synonym">Lathyrus oleraceus</name>
    <dbReference type="NCBI Taxonomy" id="3888"/>
    <lineage>
        <taxon>Eukaryota</taxon>
        <taxon>Viridiplantae</taxon>
        <taxon>Streptophyta</taxon>
        <taxon>Embryophyta</taxon>
        <taxon>Tracheophyta</taxon>
        <taxon>Spermatophyta</taxon>
        <taxon>Magnoliopsida</taxon>
        <taxon>eudicotyledons</taxon>
        <taxon>Gunneridae</taxon>
        <taxon>Pentapetalae</taxon>
        <taxon>rosids</taxon>
        <taxon>fabids</taxon>
        <taxon>Fabales</taxon>
        <taxon>Fabaceae</taxon>
        <taxon>Papilionoideae</taxon>
        <taxon>50 kb inversion clade</taxon>
        <taxon>NPAAA clade</taxon>
        <taxon>Hologalegina</taxon>
        <taxon>IRL clade</taxon>
        <taxon>Fabeae</taxon>
        <taxon>Lathyrus</taxon>
    </lineage>
</organism>
<reference evidence="2 3" key="1">
    <citation type="journal article" date="2022" name="Nat. Genet.">
        <title>Improved pea reference genome and pan-genome highlight genomic features and evolutionary characteristics.</title>
        <authorList>
            <person name="Yang T."/>
            <person name="Liu R."/>
            <person name="Luo Y."/>
            <person name="Hu S."/>
            <person name="Wang D."/>
            <person name="Wang C."/>
            <person name="Pandey M.K."/>
            <person name="Ge S."/>
            <person name="Xu Q."/>
            <person name="Li N."/>
            <person name="Li G."/>
            <person name="Huang Y."/>
            <person name="Saxena R.K."/>
            <person name="Ji Y."/>
            <person name="Li M."/>
            <person name="Yan X."/>
            <person name="He Y."/>
            <person name="Liu Y."/>
            <person name="Wang X."/>
            <person name="Xiang C."/>
            <person name="Varshney R.K."/>
            <person name="Ding H."/>
            <person name="Gao S."/>
            <person name="Zong X."/>
        </authorList>
    </citation>
    <scope>NUCLEOTIDE SEQUENCE [LARGE SCALE GENOMIC DNA]</scope>
    <source>
        <strain evidence="2 3">cv. Zhongwan 6</strain>
    </source>
</reference>
<dbReference type="AlphaFoldDB" id="A0A9D4XDX5"/>
<protein>
    <recommendedName>
        <fullName evidence="4">Retrotransposon gag domain-containing protein</fullName>
    </recommendedName>
</protein>
<gene>
    <name evidence="2" type="ORF">KIW84_042998</name>
</gene>
<dbReference type="EMBL" id="JAMSHJ010000004">
    <property type="protein sequence ID" value="KAI5418587.1"/>
    <property type="molecule type" value="Genomic_DNA"/>
</dbReference>
<feature type="compositionally biased region" description="Polar residues" evidence="1">
    <location>
        <begin position="106"/>
        <end position="130"/>
    </location>
</feature>
<dbReference type="Proteomes" id="UP001058974">
    <property type="component" value="Chromosome 4"/>
</dbReference>
<evidence type="ECO:0000313" key="2">
    <source>
        <dbReference type="EMBL" id="KAI5418587.1"/>
    </source>
</evidence>